<name>A0A5B2WTC7_9PSEU</name>
<organism evidence="7 8">
    <name type="scientific">Solihabitans fulvus</name>
    <dbReference type="NCBI Taxonomy" id="1892852"/>
    <lineage>
        <taxon>Bacteria</taxon>
        <taxon>Bacillati</taxon>
        <taxon>Actinomycetota</taxon>
        <taxon>Actinomycetes</taxon>
        <taxon>Pseudonocardiales</taxon>
        <taxon>Pseudonocardiaceae</taxon>
        <taxon>Solihabitans</taxon>
    </lineage>
</organism>
<feature type="transmembrane region" description="Helical" evidence="5">
    <location>
        <begin position="73"/>
        <end position="91"/>
    </location>
</feature>
<gene>
    <name evidence="7" type="ORF">F0L68_31205</name>
</gene>
<comment type="subcellular location">
    <subcellularLocation>
        <location evidence="1">Cell membrane</location>
        <topology evidence="1">Multi-pass membrane protein</topology>
    </subcellularLocation>
</comment>
<evidence type="ECO:0000256" key="1">
    <source>
        <dbReference type="ARBA" id="ARBA00004651"/>
    </source>
</evidence>
<evidence type="ECO:0000259" key="6">
    <source>
        <dbReference type="PROSITE" id="PS50850"/>
    </source>
</evidence>
<proteinExistence type="predicted"/>
<feature type="transmembrane region" description="Helical" evidence="5">
    <location>
        <begin position="353"/>
        <end position="373"/>
    </location>
</feature>
<feature type="transmembrane region" description="Helical" evidence="5">
    <location>
        <begin position="289"/>
        <end position="312"/>
    </location>
</feature>
<keyword evidence="3 5" id="KW-1133">Transmembrane helix</keyword>
<evidence type="ECO:0000313" key="7">
    <source>
        <dbReference type="EMBL" id="KAA2254080.1"/>
    </source>
</evidence>
<keyword evidence="2 5" id="KW-0812">Transmembrane</keyword>
<feature type="domain" description="Major facilitator superfamily (MFS) profile" evidence="6">
    <location>
        <begin position="1"/>
        <end position="377"/>
    </location>
</feature>
<dbReference type="RefSeq" id="WP_149853445.1">
    <property type="nucleotide sequence ID" value="NZ_VUOB01000063.1"/>
</dbReference>
<feature type="transmembrane region" description="Helical" evidence="5">
    <location>
        <begin position="159"/>
        <end position="179"/>
    </location>
</feature>
<dbReference type="Gene3D" id="1.20.1250.20">
    <property type="entry name" value="MFS general substrate transporter like domains"/>
    <property type="match status" value="2"/>
</dbReference>
<comment type="caution">
    <text evidence="7">The sequence shown here is derived from an EMBL/GenBank/DDBJ whole genome shotgun (WGS) entry which is preliminary data.</text>
</comment>
<reference evidence="7 8" key="1">
    <citation type="submission" date="2019-09" db="EMBL/GenBank/DDBJ databases">
        <title>Goodfellowia gen. nov., a new genus of the Pseudonocardineae related to Actinoalloteichus, containing Goodfellowia coeruleoviolacea gen. nov., comb. nov. gen. nov., comb. nov.</title>
        <authorList>
            <person name="Labeda D."/>
        </authorList>
    </citation>
    <scope>NUCLEOTIDE SEQUENCE [LARGE SCALE GENOMIC DNA]</scope>
    <source>
        <strain evidence="7 8">AN110305</strain>
    </source>
</reference>
<accession>A0A5B2WTC7</accession>
<feature type="transmembrane region" description="Helical" evidence="5">
    <location>
        <begin position="132"/>
        <end position="153"/>
    </location>
</feature>
<dbReference type="PROSITE" id="PS50850">
    <property type="entry name" value="MFS"/>
    <property type="match status" value="1"/>
</dbReference>
<sequence>MVTMIPVRRLWSAVLCGYLALGATLQVLPEFVVQRFHGGPTLSGTAVGIAFLATACARPVAGLLADTGRARPVVLLGGVLGALGGLGHLLAPDYAVLLVARLLMGAGEAALFSGALPWVLSGASPQRRGRTAGWFGLSMWGGLAAGPVLATALNAAGGFTAVWIGVIGLAIGSALLVLSTPKQPPVEPVAAGPRGGLVPAGASLPGVVLGLSSYGYGTIAALLVLHLRDNHIGGESVGLALFAFGFLLTRLLGSPLVDRLGGARVAACSLVLEILALVLLAVADTAALALPATVLAGVGVALMYPATVALTLHRTGALRPGAAVGAMTSFWDLGIMAAGPLGGAIAASEGYPLAFVLAAVIGGLSLALVVTLLRAGRRVGPGAELADATT</sequence>
<keyword evidence="4 5" id="KW-0472">Membrane</keyword>
<dbReference type="InterPro" id="IPR052714">
    <property type="entry name" value="MFS_Exporter"/>
</dbReference>
<reference evidence="7 8" key="2">
    <citation type="submission" date="2019-09" db="EMBL/GenBank/DDBJ databases">
        <authorList>
            <person name="Jin C."/>
        </authorList>
    </citation>
    <scope>NUCLEOTIDE SEQUENCE [LARGE SCALE GENOMIC DNA]</scope>
    <source>
        <strain evidence="7 8">AN110305</strain>
    </source>
</reference>
<dbReference type="InterPro" id="IPR011701">
    <property type="entry name" value="MFS"/>
</dbReference>
<dbReference type="InterPro" id="IPR036259">
    <property type="entry name" value="MFS_trans_sf"/>
</dbReference>
<dbReference type="EMBL" id="VUOB01000063">
    <property type="protein sequence ID" value="KAA2254080.1"/>
    <property type="molecule type" value="Genomic_DNA"/>
</dbReference>
<keyword evidence="8" id="KW-1185">Reference proteome</keyword>
<evidence type="ECO:0000313" key="8">
    <source>
        <dbReference type="Proteomes" id="UP000323454"/>
    </source>
</evidence>
<dbReference type="OrthoDB" id="3461193at2"/>
<feature type="transmembrane region" description="Helical" evidence="5">
    <location>
        <begin position="41"/>
        <end position="61"/>
    </location>
</feature>
<dbReference type="PANTHER" id="PTHR23531:SF1">
    <property type="entry name" value="QUINOLENE RESISTANCE PROTEIN NORA"/>
    <property type="match status" value="1"/>
</dbReference>
<evidence type="ECO:0000256" key="2">
    <source>
        <dbReference type="ARBA" id="ARBA00022692"/>
    </source>
</evidence>
<feature type="transmembrane region" description="Helical" evidence="5">
    <location>
        <begin position="265"/>
        <end position="283"/>
    </location>
</feature>
<dbReference type="InterPro" id="IPR020846">
    <property type="entry name" value="MFS_dom"/>
</dbReference>
<evidence type="ECO:0000256" key="4">
    <source>
        <dbReference type="ARBA" id="ARBA00023136"/>
    </source>
</evidence>
<dbReference type="GO" id="GO:0005886">
    <property type="term" value="C:plasma membrane"/>
    <property type="evidence" value="ECO:0007669"/>
    <property type="project" value="UniProtKB-SubCell"/>
</dbReference>
<protein>
    <submittedName>
        <fullName evidence="7">MFS transporter</fullName>
    </submittedName>
</protein>
<dbReference type="SUPFAM" id="SSF103473">
    <property type="entry name" value="MFS general substrate transporter"/>
    <property type="match status" value="1"/>
</dbReference>
<evidence type="ECO:0000256" key="5">
    <source>
        <dbReference type="SAM" id="Phobius"/>
    </source>
</evidence>
<dbReference type="Pfam" id="PF07690">
    <property type="entry name" value="MFS_1"/>
    <property type="match status" value="2"/>
</dbReference>
<feature type="transmembrane region" description="Helical" evidence="5">
    <location>
        <begin position="200"/>
        <end position="224"/>
    </location>
</feature>
<feature type="transmembrane region" description="Helical" evidence="5">
    <location>
        <begin position="236"/>
        <end position="253"/>
    </location>
</feature>
<dbReference type="GO" id="GO:0022857">
    <property type="term" value="F:transmembrane transporter activity"/>
    <property type="evidence" value="ECO:0007669"/>
    <property type="project" value="InterPro"/>
</dbReference>
<dbReference type="AlphaFoldDB" id="A0A5B2WTC7"/>
<dbReference type="Proteomes" id="UP000323454">
    <property type="component" value="Unassembled WGS sequence"/>
</dbReference>
<evidence type="ECO:0000256" key="3">
    <source>
        <dbReference type="ARBA" id="ARBA00022989"/>
    </source>
</evidence>
<feature type="transmembrane region" description="Helical" evidence="5">
    <location>
        <begin position="324"/>
        <end position="347"/>
    </location>
</feature>
<dbReference type="PANTHER" id="PTHR23531">
    <property type="entry name" value="QUINOLENE RESISTANCE PROTEIN NORA"/>
    <property type="match status" value="1"/>
</dbReference>
<feature type="transmembrane region" description="Helical" evidence="5">
    <location>
        <begin position="97"/>
        <end position="120"/>
    </location>
</feature>